<dbReference type="AlphaFoldDB" id="A0AAF0ATT5"/>
<accession>A0AAF0ATT5</accession>
<dbReference type="KEGG" id="som:SOMG_01530"/>
<dbReference type="Proteomes" id="UP001212411">
    <property type="component" value="Chromosome 1"/>
</dbReference>
<dbReference type="EMBL" id="CP115611">
    <property type="protein sequence ID" value="WBW70713.1"/>
    <property type="molecule type" value="Genomic_DNA"/>
</dbReference>
<evidence type="ECO:0000313" key="3">
    <source>
        <dbReference type="Proteomes" id="UP001212411"/>
    </source>
</evidence>
<keyword evidence="3" id="KW-1185">Reference proteome</keyword>
<organism evidence="2 3">
    <name type="scientific">Schizosaccharomyces osmophilus</name>
    <dbReference type="NCBI Taxonomy" id="2545709"/>
    <lineage>
        <taxon>Eukaryota</taxon>
        <taxon>Fungi</taxon>
        <taxon>Dikarya</taxon>
        <taxon>Ascomycota</taxon>
        <taxon>Taphrinomycotina</taxon>
        <taxon>Schizosaccharomycetes</taxon>
        <taxon>Schizosaccharomycetales</taxon>
        <taxon>Schizosaccharomycetaceae</taxon>
        <taxon>Schizosaccharomyces</taxon>
    </lineage>
</organism>
<dbReference type="RefSeq" id="XP_056034956.1">
    <property type="nucleotide sequence ID" value="XM_056180323.1"/>
</dbReference>
<reference evidence="2 3" key="1">
    <citation type="journal article" date="2023" name="G3 (Bethesda)">
        <title>A high-quality reference genome for the fission yeast Schizosaccharomyces osmophilus.</title>
        <authorList>
            <person name="Jia G.S."/>
            <person name="Zhang W.C."/>
            <person name="Liang Y."/>
            <person name="Liu X.H."/>
            <person name="Rhind N."/>
            <person name="Pidoux A."/>
            <person name="Brysch-Herzberg M."/>
            <person name="Du L.L."/>
        </authorList>
    </citation>
    <scope>NUCLEOTIDE SEQUENCE [LARGE SCALE GENOMIC DNA]</scope>
    <source>
        <strain evidence="2 3">CBS 15793</strain>
    </source>
</reference>
<dbReference type="GeneID" id="80875012"/>
<proteinExistence type="predicted"/>
<feature type="region of interest" description="Disordered" evidence="1">
    <location>
        <begin position="244"/>
        <end position="264"/>
    </location>
</feature>
<sequence>MNMMDLETSSTNTYTIFIMELSRYEKDKIISLKFLQLFFRLKNVFNIFFAMSFPIPFHSRNQSKIELIKKMNAVSPLHEVNEQLNFWIKELETNGLVHFGWTKAKGMFEFSMSSINFLILFSQKPIFQNYSIRQELLMEQLLHELESCKKSFFEIKNEANSFFCLQLIFSSFMFNQIQYIQETCQNVIPSFQIFFCNNIKPADEITKESRQKSVKHKPEALKDDYFKEDELPCENRQLDEQERSLQSVSEPAFESSSNDLTNASNCESSASSVTCSDFAEPFKNIQKKTIQEQPNVIFDHQLDKDDPSRFQLGKEFLEFERYNIELLQFQVAIGSLQTVHYEFQDTLKNMQLLESTEASICKTV</sequence>
<name>A0AAF0ATT5_9SCHI</name>
<gene>
    <name evidence="2" type="ORF">SOMG_01530</name>
</gene>
<protein>
    <submittedName>
        <fullName evidence="2">Uncharacterized protein</fullName>
    </submittedName>
</protein>
<evidence type="ECO:0000313" key="2">
    <source>
        <dbReference type="EMBL" id="WBW70713.1"/>
    </source>
</evidence>
<evidence type="ECO:0000256" key="1">
    <source>
        <dbReference type="SAM" id="MobiDB-lite"/>
    </source>
</evidence>